<evidence type="ECO:0000256" key="4">
    <source>
        <dbReference type="SAM" id="Phobius"/>
    </source>
</evidence>
<feature type="transmembrane region" description="Helical" evidence="4">
    <location>
        <begin position="317"/>
        <end position="338"/>
    </location>
</feature>
<feature type="active site" description="Proton donor/acceptor" evidence="2">
    <location>
        <position position="189"/>
    </location>
</feature>
<dbReference type="RefSeq" id="WP_086106607.1">
    <property type="nucleotide sequence ID" value="NZ_NEKB01000006.1"/>
</dbReference>
<evidence type="ECO:0000256" key="3">
    <source>
        <dbReference type="SAM" id="MobiDB-lite"/>
    </source>
</evidence>
<dbReference type="CDD" id="cd05830">
    <property type="entry name" value="Sortase_E"/>
    <property type="match status" value="1"/>
</dbReference>
<feature type="region of interest" description="Disordered" evidence="3">
    <location>
        <begin position="1"/>
        <end position="53"/>
    </location>
</feature>
<comment type="caution">
    <text evidence="5">The sequence shown here is derived from an EMBL/GenBank/DDBJ whole genome shotgun (WGS) entry which is preliminary data.</text>
</comment>
<feature type="transmembrane region" description="Helical" evidence="4">
    <location>
        <begin position="368"/>
        <end position="391"/>
    </location>
</feature>
<dbReference type="AlphaFoldDB" id="A0A1Y2T058"/>
<dbReference type="STRING" id="1160091.B9T39_04395"/>
<dbReference type="NCBIfam" id="TIGR01076">
    <property type="entry name" value="sortase_fam"/>
    <property type="match status" value="1"/>
</dbReference>
<dbReference type="Proteomes" id="UP000243540">
    <property type="component" value="Unassembled WGS sequence"/>
</dbReference>
<dbReference type="EMBL" id="NEKC01000008">
    <property type="protein sequence ID" value="OTA29126.1"/>
    <property type="molecule type" value="Genomic_DNA"/>
</dbReference>
<sequence>MSDLEYGSRREARTARSAAGRSASGRVGSSSSNVRGSGADGADGSNSVGSADGAGKRALNTTLSVVGEALITFALVCALYIVWQLWWTGVEAEKVQLSDPTTSSWTDPTAKDGSVQVAADNPVDTTPVEDASYKYGDTLGKIYIPRFGQNWSRTVVEGTDDAQLNRHGMGHYTDTQKPGEVGNFALAGHRAGYGEPLGNADKLTNGDYIVMRTQNYWYVYQYERTEIVTPDHYDVVSPVPEKPGETPTQRYITLTTCEPKYAEATHRLIVFGKLVSWSNVSEGVPSVLTQKSASGQVTFTADSTRTITSQIPDLKIVMLWLLVAYAVVAVAGAVAWRWPAVRAYRQRSRSQRIFSLYGWLMRLQPGVLAVRIILAVLLFLVVTAACFEWLFPWAAVHVPYLQVASNYVSVSSN</sequence>
<protein>
    <submittedName>
        <fullName evidence="5">Class E sortase</fullName>
    </submittedName>
</protein>
<organism evidence="5 6">
    <name type="scientific">Alloscardovia macacae</name>
    <dbReference type="NCBI Taxonomy" id="1160091"/>
    <lineage>
        <taxon>Bacteria</taxon>
        <taxon>Bacillati</taxon>
        <taxon>Actinomycetota</taxon>
        <taxon>Actinomycetes</taxon>
        <taxon>Bifidobacteriales</taxon>
        <taxon>Bifidobacteriaceae</taxon>
        <taxon>Alloscardovia</taxon>
    </lineage>
</organism>
<feature type="transmembrane region" description="Helical" evidence="4">
    <location>
        <begin position="65"/>
        <end position="87"/>
    </location>
</feature>
<evidence type="ECO:0000313" key="6">
    <source>
        <dbReference type="Proteomes" id="UP000243540"/>
    </source>
</evidence>
<dbReference type="Gene3D" id="2.40.260.10">
    <property type="entry name" value="Sortase"/>
    <property type="match status" value="1"/>
</dbReference>
<evidence type="ECO:0000256" key="1">
    <source>
        <dbReference type="ARBA" id="ARBA00022801"/>
    </source>
</evidence>
<dbReference type="OrthoDB" id="5242879at2"/>
<name>A0A1Y2T058_9BIFI</name>
<dbReference type="InterPro" id="IPR023365">
    <property type="entry name" value="Sortase_dom-sf"/>
</dbReference>
<evidence type="ECO:0000256" key="2">
    <source>
        <dbReference type="PIRSR" id="PIRSR605754-1"/>
    </source>
</evidence>
<gene>
    <name evidence="5" type="ORF">B9T39_04395</name>
</gene>
<keyword evidence="4" id="KW-0812">Transmembrane</keyword>
<dbReference type="InterPro" id="IPR005754">
    <property type="entry name" value="Sortase"/>
</dbReference>
<dbReference type="SUPFAM" id="SSF63817">
    <property type="entry name" value="Sortase"/>
    <property type="match status" value="1"/>
</dbReference>
<keyword evidence="4" id="KW-0472">Membrane</keyword>
<keyword evidence="4" id="KW-1133">Transmembrane helix</keyword>
<keyword evidence="1" id="KW-0378">Hydrolase</keyword>
<evidence type="ECO:0000313" key="5">
    <source>
        <dbReference type="EMBL" id="OTA29126.1"/>
    </source>
</evidence>
<dbReference type="InterPro" id="IPR042003">
    <property type="entry name" value="Sortase_E"/>
</dbReference>
<reference evidence="5 6" key="1">
    <citation type="submission" date="2017-04" db="EMBL/GenBank/DDBJ databases">
        <title>Draft genome sequences of Alloscardovia macacae UMA81211 and UMA81212 isolated from the feces of a rhesus macaque (Macaca mulatta).</title>
        <authorList>
            <person name="Albert K."/>
            <person name="Sela D.A."/>
        </authorList>
    </citation>
    <scope>NUCLEOTIDE SEQUENCE [LARGE SCALE GENOMIC DNA]</scope>
    <source>
        <strain evidence="5 6">UMA81212</strain>
    </source>
</reference>
<dbReference type="Pfam" id="PF04203">
    <property type="entry name" value="Sortase"/>
    <property type="match status" value="1"/>
</dbReference>
<accession>A0A1Y2T058</accession>
<dbReference type="NCBIfam" id="NF033747">
    <property type="entry name" value="class_E_sortase"/>
    <property type="match status" value="1"/>
</dbReference>
<feature type="active site" description="Acyl-thioester intermediate" evidence="2">
    <location>
        <position position="257"/>
    </location>
</feature>
<dbReference type="GO" id="GO:0016787">
    <property type="term" value="F:hydrolase activity"/>
    <property type="evidence" value="ECO:0007669"/>
    <property type="project" value="UniProtKB-KW"/>
</dbReference>
<feature type="compositionally biased region" description="Low complexity" evidence="3">
    <location>
        <begin position="15"/>
        <end position="53"/>
    </location>
</feature>
<dbReference type="InterPro" id="IPR053465">
    <property type="entry name" value="Sortase_Class_E"/>
</dbReference>
<feature type="compositionally biased region" description="Basic and acidic residues" evidence="3">
    <location>
        <begin position="1"/>
        <end position="14"/>
    </location>
</feature>
<proteinExistence type="predicted"/>